<dbReference type="EMBL" id="CAEZWR010000047">
    <property type="protein sequence ID" value="CAB4661062.1"/>
    <property type="molecule type" value="Genomic_DNA"/>
</dbReference>
<evidence type="ECO:0000256" key="1">
    <source>
        <dbReference type="ARBA" id="ARBA00006484"/>
    </source>
</evidence>
<evidence type="ECO:0000256" key="2">
    <source>
        <dbReference type="ARBA" id="ARBA00023002"/>
    </source>
</evidence>
<dbReference type="SUPFAM" id="SSF51735">
    <property type="entry name" value="NAD(P)-binding Rossmann-fold domains"/>
    <property type="match status" value="1"/>
</dbReference>
<protein>
    <submittedName>
        <fullName evidence="4">Unannotated protein</fullName>
    </submittedName>
</protein>
<comment type="similarity">
    <text evidence="1">Belongs to the short-chain dehydrogenases/reductases (SDR) family.</text>
</comment>
<evidence type="ECO:0000313" key="4">
    <source>
        <dbReference type="EMBL" id="CAB4661062.1"/>
    </source>
</evidence>
<dbReference type="Pfam" id="PF00106">
    <property type="entry name" value="adh_short"/>
    <property type="match status" value="1"/>
</dbReference>
<dbReference type="NCBIfam" id="NF006114">
    <property type="entry name" value="PRK08263.1"/>
    <property type="match status" value="1"/>
</dbReference>
<gene>
    <name evidence="3" type="ORF">UFOPK1908_00565</name>
    <name evidence="4" type="ORF">UFOPK2282_00545</name>
</gene>
<proteinExistence type="inferred from homology"/>
<dbReference type="PANTHER" id="PTHR43976:SF16">
    <property type="entry name" value="SHORT-CHAIN DEHYDROGENASE_REDUCTASE FAMILY PROTEIN"/>
    <property type="match status" value="1"/>
</dbReference>
<dbReference type="EMBL" id="CAEZVB010000017">
    <property type="protein sequence ID" value="CAB4618411.1"/>
    <property type="molecule type" value="Genomic_DNA"/>
</dbReference>
<evidence type="ECO:0000313" key="3">
    <source>
        <dbReference type="EMBL" id="CAB4618411.1"/>
    </source>
</evidence>
<dbReference type="CDD" id="cd05374">
    <property type="entry name" value="17beta-HSD-like_SDR_c"/>
    <property type="match status" value="1"/>
</dbReference>
<dbReference type="PRINTS" id="PR00081">
    <property type="entry name" value="GDHRDH"/>
</dbReference>
<dbReference type="GO" id="GO:0016491">
    <property type="term" value="F:oxidoreductase activity"/>
    <property type="evidence" value="ECO:0007669"/>
    <property type="project" value="UniProtKB-KW"/>
</dbReference>
<organism evidence="4">
    <name type="scientific">freshwater metagenome</name>
    <dbReference type="NCBI Taxonomy" id="449393"/>
    <lineage>
        <taxon>unclassified sequences</taxon>
        <taxon>metagenomes</taxon>
        <taxon>ecological metagenomes</taxon>
    </lineage>
</organism>
<dbReference type="PANTHER" id="PTHR43976">
    <property type="entry name" value="SHORT CHAIN DEHYDROGENASE"/>
    <property type="match status" value="1"/>
</dbReference>
<accession>A0A6J6LH87</accession>
<dbReference type="Gene3D" id="3.40.50.720">
    <property type="entry name" value="NAD(P)-binding Rossmann-like Domain"/>
    <property type="match status" value="1"/>
</dbReference>
<dbReference type="PROSITE" id="PS00061">
    <property type="entry name" value="ADH_SHORT"/>
    <property type="match status" value="1"/>
</dbReference>
<keyword evidence="2" id="KW-0560">Oxidoreductase</keyword>
<name>A0A6J6LH87_9ZZZZ</name>
<sequence>MSKVWFITGASRGFGRSWAIAALERGDRVAGTARDISMLADLVATYGDAFLPLQLDVTDRSGDFAAVQQAHEYFEQLDVVVNNAGYGHFGFTEELSEADIRNQMETNFFGALWVSQAAIPIMRNQGSGHIIQISSVGGVCAFPMLGAYNASKWALEAMSEALSQEVSGFGIKVTIIEPAGFATEWGNTSSVHSTALPHYEDKRAARAAAARQTPPAEATNAAIFAVVDAEHPPLRLLLSSFAITLANTAYDKRLAEWDQWSDVTKACDSV</sequence>
<dbReference type="InterPro" id="IPR051911">
    <property type="entry name" value="SDR_oxidoreductase"/>
</dbReference>
<reference evidence="4" key="1">
    <citation type="submission" date="2020-05" db="EMBL/GenBank/DDBJ databases">
        <authorList>
            <person name="Chiriac C."/>
            <person name="Salcher M."/>
            <person name="Ghai R."/>
            <person name="Kavagutti S V."/>
        </authorList>
    </citation>
    <scope>NUCLEOTIDE SEQUENCE</scope>
</reference>
<dbReference type="InterPro" id="IPR036291">
    <property type="entry name" value="NAD(P)-bd_dom_sf"/>
</dbReference>
<dbReference type="InterPro" id="IPR020904">
    <property type="entry name" value="Sc_DH/Rdtase_CS"/>
</dbReference>
<dbReference type="PRINTS" id="PR00080">
    <property type="entry name" value="SDRFAMILY"/>
</dbReference>
<dbReference type="InterPro" id="IPR002347">
    <property type="entry name" value="SDR_fam"/>
</dbReference>
<dbReference type="AlphaFoldDB" id="A0A6J6LH87"/>